<dbReference type="KEGG" id="ovi:T265_04242"/>
<dbReference type="GeneID" id="20318428"/>
<dbReference type="EMBL" id="KL596686">
    <property type="protein sequence ID" value="KER29056.1"/>
    <property type="molecule type" value="Genomic_DNA"/>
</dbReference>
<name>A0A074ZPM3_OPIVI</name>
<dbReference type="CTD" id="20318428"/>
<sequence length="80" mass="9448">MRRKSTVCIARQMVFRHCNTFVVKKKALPKLNTANNFRPFMLNISLNGRPSSADEPAHHPRQQKFIHEYLQEHFIELDLT</sequence>
<reference evidence="1 2" key="1">
    <citation type="submission" date="2013-11" db="EMBL/GenBank/DDBJ databases">
        <title>Opisthorchis viverrini - life in the bile duct.</title>
        <authorList>
            <person name="Young N.D."/>
            <person name="Nagarajan N."/>
            <person name="Lin S.J."/>
            <person name="Korhonen P.K."/>
            <person name="Jex A.R."/>
            <person name="Hall R.S."/>
            <person name="Safavi-Hemami H."/>
            <person name="Kaewkong W."/>
            <person name="Bertrand D."/>
            <person name="Gao S."/>
            <person name="Seet Q."/>
            <person name="Wongkham S."/>
            <person name="Teh B.T."/>
            <person name="Wongkham C."/>
            <person name="Intapan P.M."/>
            <person name="Maleewong W."/>
            <person name="Yang X."/>
            <person name="Hu M."/>
            <person name="Wang Z."/>
            <person name="Hofmann A."/>
            <person name="Sternberg P.W."/>
            <person name="Tan P."/>
            <person name="Wang J."/>
            <person name="Gasser R.B."/>
        </authorList>
    </citation>
    <scope>NUCLEOTIDE SEQUENCE [LARGE SCALE GENOMIC DNA]</scope>
</reference>
<dbReference type="Proteomes" id="UP000054324">
    <property type="component" value="Unassembled WGS sequence"/>
</dbReference>
<dbReference type="AlphaFoldDB" id="A0A074ZPM3"/>
<evidence type="ECO:0000313" key="1">
    <source>
        <dbReference type="EMBL" id="KER29056.1"/>
    </source>
</evidence>
<evidence type="ECO:0000313" key="2">
    <source>
        <dbReference type="Proteomes" id="UP000054324"/>
    </source>
</evidence>
<keyword evidence="2" id="KW-1185">Reference proteome</keyword>
<dbReference type="RefSeq" id="XP_009167199.1">
    <property type="nucleotide sequence ID" value="XM_009168935.1"/>
</dbReference>
<protein>
    <submittedName>
        <fullName evidence="1">Uncharacterized protein</fullName>
    </submittedName>
</protein>
<gene>
    <name evidence="1" type="ORF">T265_04242</name>
</gene>
<accession>A0A074ZPM3</accession>
<proteinExistence type="predicted"/>
<organism evidence="1 2">
    <name type="scientific">Opisthorchis viverrini</name>
    <name type="common">Southeast Asian liver fluke</name>
    <dbReference type="NCBI Taxonomy" id="6198"/>
    <lineage>
        <taxon>Eukaryota</taxon>
        <taxon>Metazoa</taxon>
        <taxon>Spiralia</taxon>
        <taxon>Lophotrochozoa</taxon>
        <taxon>Platyhelminthes</taxon>
        <taxon>Trematoda</taxon>
        <taxon>Digenea</taxon>
        <taxon>Opisthorchiida</taxon>
        <taxon>Opisthorchiata</taxon>
        <taxon>Opisthorchiidae</taxon>
        <taxon>Opisthorchis</taxon>
    </lineage>
</organism>